<dbReference type="InterPro" id="IPR011330">
    <property type="entry name" value="Glyco_hydro/deAcase_b/a-brl"/>
</dbReference>
<evidence type="ECO:0000313" key="5">
    <source>
        <dbReference type="Proteomes" id="UP000665020"/>
    </source>
</evidence>
<dbReference type="RefSeq" id="WP_230868618.1">
    <property type="nucleotide sequence ID" value="NZ_CP046640.1"/>
</dbReference>
<keyword evidence="5" id="KW-1185">Reference proteome</keyword>
<name>A0A8A7KDH4_9FIRM</name>
<dbReference type="KEGG" id="ifn:GM661_02625"/>
<dbReference type="Proteomes" id="UP000665020">
    <property type="component" value="Chromosome"/>
</dbReference>
<dbReference type="Pfam" id="PF03065">
    <property type="entry name" value="Glyco_hydro_57"/>
    <property type="match status" value="1"/>
</dbReference>
<dbReference type="Gene3D" id="3.20.110.20">
    <property type="match status" value="1"/>
</dbReference>
<dbReference type="GO" id="GO:0003824">
    <property type="term" value="F:catalytic activity"/>
    <property type="evidence" value="ECO:0007669"/>
    <property type="project" value="InterPro"/>
</dbReference>
<accession>A0A8A7KDH4</accession>
<reference evidence="4" key="1">
    <citation type="submission" date="2019-12" db="EMBL/GenBank/DDBJ databases">
        <authorList>
            <person name="zhang j."/>
            <person name="sun C.M."/>
        </authorList>
    </citation>
    <scope>NUCLEOTIDE SEQUENCE</scope>
    <source>
        <strain evidence="4">NS-1</strain>
    </source>
</reference>
<evidence type="ECO:0000256" key="2">
    <source>
        <dbReference type="ARBA" id="ARBA00023277"/>
    </source>
</evidence>
<protein>
    <submittedName>
        <fullName evidence="4">Alpha-amylase</fullName>
    </submittedName>
</protein>
<proteinExistence type="inferred from homology"/>
<dbReference type="InterPro" id="IPR004300">
    <property type="entry name" value="Glyco_hydro_57_N"/>
</dbReference>
<comment type="similarity">
    <text evidence="1">Belongs to the glycosyl hydrolase 57 family.</text>
</comment>
<organism evidence="4 5">
    <name type="scientific">Iocasia fonsfrigidae</name>
    <dbReference type="NCBI Taxonomy" id="2682810"/>
    <lineage>
        <taxon>Bacteria</taxon>
        <taxon>Bacillati</taxon>
        <taxon>Bacillota</taxon>
        <taxon>Clostridia</taxon>
        <taxon>Halanaerobiales</taxon>
        <taxon>Halanaerobiaceae</taxon>
        <taxon>Iocasia</taxon>
    </lineage>
</organism>
<dbReference type="AlphaFoldDB" id="A0A8A7KDH4"/>
<dbReference type="SUPFAM" id="SSF88713">
    <property type="entry name" value="Glycoside hydrolase/deacetylase"/>
    <property type="match status" value="1"/>
</dbReference>
<evidence type="ECO:0000313" key="4">
    <source>
        <dbReference type="EMBL" id="QTL96947.1"/>
    </source>
</evidence>
<sequence>MKKLYLYTAFHFNLAFSSIPEEQYPLVIDYCYWPILELLEEFPELKLGLEFSGETLEAIAKIDHTYIEQLKEHIGNGQAELIGAGYSQIIAPLWPEKINFKNLAIGNKVYKDLLGLTPKSAYINEQIFSNGNVDLYLENGYENIIMEFNNSAIYNNFAKEVPYQSHKLKGEIGEINLVWNNSIAFQKFQQYIFAWIEKEEYLDYILSHYNSEGDRSFLLYGSDVEIFDYKPGDYDYRFFSQSNKEIKKIYDLIDTLLKNEKVELVIPNYVAENFNSDQIIELGTSEYPLICKKQPKYNAVRWAVSGIEDTKINTKCYQIYNKINQNEFINPDNIGSNEWKEMVYLCGSDFRTKTTEDKISMFHEKAGAISQKLDKNINYYKSRNSKEEEIFIINFNKELWSEGLPYEVKLKFDKGKFYYNDLNVLADGKEILFQLEQVEFYRDNSIRTCVLALALPQILPGEKIKIHIIEGEANFRLPEVKLDGNRIITDQVNISFLDRKPGIIEGLSFPQIDNQLVLGTIPHGYYDHIKYSPDFFSGHTIIRDTNLKKITDLDNSEIIYPDDLNRYPVRIPVKSKIKGDFGVLWKVYYIYTTLAKVDISYYFRFNDLNPIYFRTGIFTVNPEFFNFQNLKYTTINGGKEEKYKFGKMSFDHTEMVSLDISANTSLGATEGWVSIEDNLKGVVFWHDNSELYSVPMLSYKNLSDNYFLRITHSISESDDTGRIFWRGHSKCRFSISGFDIRNRQRHLEKISLYNKGLLVIQ</sequence>
<gene>
    <name evidence="4" type="ORF">GM661_02625</name>
</gene>
<dbReference type="PANTHER" id="PTHR36306:SF1">
    <property type="entry name" value="ALPHA-AMYLASE-RELATED"/>
    <property type="match status" value="1"/>
</dbReference>
<dbReference type="PANTHER" id="PTHR36306">
    <property type="entry name" value="ALPHA-AMYLASE-RELATED-RELATED"/>
    <property type="match status" value="1"/>
</dbReference>
<evidence type="ECO:0000259" key="3">
    <source>
        <dbReference type="Pfam" id="PF03065"/>
    </source>
</evidence>
<feature type="domain" description="Glycoside hydrolase family 57 N-terminal" evidence="3">
    <location>
        <begin position="21"/>
        <end position="282"/>
    </location>
</feature>
<dbReference type="GO" id="GO:0005975">
    <property type="term" value="P:carbohydrate metabolic process"/>
    <property type="evidence" value="ECO:0007669"/>
    <property type="project" value="InterPro"/>
</dbReference>
<evidence type="ECO:0000256" key="1">
    <source>
        <dbReference type="ARBA" id="ARBA00006821"/>
    </source>
</evidence>
<dbReference type="EMBL" id="CP046640">
    <property type="protein sequence ID" value="QTL96947.1"/>
    <property type="molecule type" value="Genomic_DNA"/>
</dbReference>
<dbReference type="CDD" id="cd10794">
    <property type="entry name" value="GH57N_PfGalA_like"/>
    <property type="match status" value="1"/>
</dbReference>
<dbReference type="InterPro" id="IPR052046">
    <property type="entry name" value="GH57_Enzymes"/>
</dbReference>
<keyword evidence="2" id="KW-0119">Carbohydrate metabolism</keyword>